<feature type="region of interest" description="Disordered" evidence="1">
    <location>
        <begin position="31"/>
        <end position="66"/>
    </location>
</feature>
<reference evidence="2 3" key="1">
    <citation type="journal article" date="2018" name="Front. Plant Sci.">
        <title>Red Clover (Trifolium pratense) and Zigzag Clover (T. medium) - A Picture of Genomic Similarities and Differences.</title>
        <authorList>
            <person name="Dluhosova J."/>
            <person name="Istvanek J."/>
            <person name="Nedelnik J."/>
            <person name="Repkova J."/>
        </authorList>
    </citation>
    <scope>NUCLEOTIDE SEQUENCE [LARGE SCALE GENOMIC DNA]</scope>
    <source>
        <strain evidence="3">cv. 10/8</strain>
        <tissue evidence="2">Leaf</tissue>
    </source>
</reference>
<proteinExistence type="predicted"/>
<accession>A0A392RSK9</accession>
<dbReference type="GO" id="GO:0008168">
    <property type="term" value="F:methyltransferase activity"/>
    <property type="evidence" value="ECO:0007669"/>
    <property type="project" value="UniProtKB-KW"/>
</dbReference>
<dbReference type="GO" id="GO:0032259">
    <property type="term" value="P:methylation"/>
    <property type="evidence" value="ECO:0007669"/>
    <property type="project" value="UniProtKB-KW"/>
</dbReference>
<feature type="compositionally biased region" description="Acidic residues" evidence="1">
    <location>
        <begin position="44"/>
        <end position="66"/>
    </location>
</feature>
<feature type="region of interest" description="Disordered" evidence="1">
    <location>
        <begin position="80"/>
        <end position="105"/>
    </location>
</feature>
<comment type="caution">
    <text evidence="2">The sequence shown here is derived from an EMBL/GenBank/DDBJ whole genome shotgun (WGS) entry which is preliminary data.</text>
</comment>
<evidence type="ECO:0000313" key="2">
    <source>
        <dbReference type="EMBL" id="MCI39192.1"/>
    </source>
</evidence>
<keyword evidence="2" id="KW-0489">Methyltransferase</keyword>
<keyword evidence="3" id="KW-1185">Reference proteome</keyword>
<dbReference type="EMBL" id="LXQA010264679">
    <property type="protein sequence ID" value="MCI39192.1"/>
    <property type="molecule type" value="Genomic_DNA"/>
</dbReference>
<feature type="compositionally biased region" description="Basic and acidic residues" evidence="1">
    <location>
        <begin position="31"/>
        <end position="43"/>
    </location>
</feature>
<name>A0A392RSK9_9FABA</name>
<dbReference type="AlphaFoldDB" id="A0A392RSK9"/>
<feature type="compositionally biased region" description="Basic and acidic residues" evidence="1">
    <location>
        <begin position="80"/>
        <end position="98"/>
    </location>
</feature>
<evidence type="ECO:0000256" key="1">
    <source>
        <dbReference type="SAM" id="MobiDB-lite"/>
    </source>
</evidence>
<keyword evidence="2" id="KW-0808">Transferase</keyword>
<dbReference type="Proteomes" id="UP000265520">
    <property type="component" value="Unassembled WGS sequence"/>
</dbReference>
<sequence>MAPVVSKRKAMQATTTKLINRIWGEYYSNHLPEDLKEGTNSDVKDDDEVDEQEQEENEDEDADEEETVLLEGTQKLRSVSKETKAFSDEGEIRWEGGPEGKTSSGCLLYKQAIIHGE</sequence>
<protein>
    <submittedName>
        <fullName evidence="2">DNA (Cytosine-5)-methyltransferase 1-like</fullName>
    </submittedName>
</protein>
<organism evidence="2 3">
    <name type="scientific">Trifolium medium</name>
    <dbReference type="NCBI Taxonomy" id="97028"/>
    <lineage>
        <taxon>Eukaryota</taxon>
        <taxon>Viridiplantae</taxon>
        <taxon>Streptophyta</taxon>
        <taxon>Embryophyta</taxon>
        <taxon>Tracheophyta</taxon>
        <taxon>Spermatophyta</taxon>
        <taxon>Magnoliopsida</taxon>
        <taxon>eudicotyledons</taxon>
        <taxon>Gunneridae</taxon>
        <taxon>Pentapetalae</taxon>
        <taxon>rosids</taxon>
        <taxon>fabids</taxon>
        <taxon>Fabales</taxon>
        <taxon>Fabaceae</taxon>
        <taxon>Papilionoideae</taxon>
        <taxon>50 kb inversion clade</taxon>
        <taxon>NPAAA clade</taxon>
        <taxon>Hologalegina</taxon>
        <taxon>IRL clade</taxon>
        <taxon>Trifolieae</taxon>
        <taxon>Trifolium</taxon>
    </lineage>
</organism>
<feature type="non-terminal residue" evidence="2">
    <location>
        <position position="117"/>
    </location>
</feature>
<evidence type="ECO:0000313" key="3">
    <source>
        <dbReference type="Proteomes" id="UP000265520"/>
    </source>
</evidence>